<reference evidence="1 2" key="1">
    <citation type="submission" date="2017-03" db="EMBL/GenBank/DDBJ databases">
        <title>Genome of the blue death feigning beetle - Asbolus verrucosus.</title>
        <authorList>
            <person name="Rider S.D."/>
        </authorList>
    </citation>
    <scope>NUCLEOTIDE SEQUENCE [LARGE SCALE GENOMIC DNA]</scope>
    <source>
        <strain evidence="1">Butters</strain>
        <tissue evidence="1">Head and leg muscle</tissue>
    </source>
</reference>
<name>A0A482VK69_ASBVE</name>
<dbReference type="EMBL" id="QDEB01092370">
    <property type="protein sequence ID" value="RZC33064.1"/>
    <property type="molecule type" value="Genomic_DNA"/>
</dbReference>
<gene>
    <name evidence="1" type="ORF">BDFB_013436</name>
</gene>
<dbReference type="Proteomes" id="UP000292052">
    <property type="component" value="Unassembled WGS sequence"/>
</dbReference>
<proteinExistence type="predicted"/>
<evidence type="ECO:0008006" key="3">
    <source>
        <dbReference type="Google" id="ProtNLM"/>
    </source>
</evidence>
<dbReference type="AlphaFoldDB" id="A0A482VK69"/>
<dbReference type="OrthoDB" id="10040454at2759"/>
<organism evidence="1 2">
    <name type="scientific">Asbolus verrucosus</name>
    <name type="common">Desert ironclad beetle</name>
    <dbReference type="NCBI Taxonomy" id="1661398"/>
    <lineage>
        <taxon>Eukaryota</taxon>
        <taxon>Metazoa</taxon>
        <taxon>Ecdysozoa</taxon>
        <taxon>Arthropoda</taxon>
        <taxon>Hexapoda</taxon>
        <taxon>Insecta</taxon>
        <taxon>Pterygota</taxon>
        <taxon>Neoptera</taxon>
        <taxon>Endopterygota</taxon>
        <taxon>Coleoptera</taxon>
        <taxon>Polyphaga</taxon>
        <taxon>Cucujiformia</taxon>
        <taxon>Tenebrionidae</taxon>
        <taxon>Pimeliinae</taxon>
        <taxon>Asbolus</taxon>
    </lineage>
</organism>
<keyword evidence="2" id="KW-1185">Reference proteome</keyword>
<dbReference type="PANTHER" id="PTHR47326:SF1">
    <property type="entry name" value="HTH PSQ-TYPE DOMAIN-CONTAINING PROTEIN"/>
    <property type="match status" value="1"/>
</dbReference>
<protein>
    <recommendedName>
        <fullName evidence="3">DDE 3 domain containing protein</fullName>
    </recommendedName>
</protein>
<comment type="caution">
    <text evidence="1">The sequence shown here is derived from an EMBL/GenBank/DDBJ whole genome shotgun (WGS) entry which is preliminary data.</text>
</comment>
<accession>A0A482VK69</accession>
<dbReference type="PANTHER" id="PTHR47326">
    <property type="entry name" value="TRANSPOSABLE ELEMENT TC3 TRANSPOSASE-LIKE PROTEIN"/>
    <property type="match status" value="1"/>
</dbReference>
<evidence type="ECO:0000313" key="2">
    <source>
        <dbReference type="Proteomes" id="UP000292052"/>
    </source>
</evidence>
<sequence length="92" mass="10926">MEAVPCSSLRHLSQQVDLSIRTCDIIIKKGLHLFPYRLTSVQKLHENDFPQRIKFCQWFLGTFDDNLLQTTFFTDEAWFHLNGCVNFQNMRM</sequence>
<evidence type="ECO:0000313" key="1">
    <source>
        <dbReference type="EMBL" id="RZC33064.1"/>
    </source>
</evidence>